<dbReference type="AlphaFoldDB" id="A0A9W9ESU2"/>
<dbReference type="OrthoDB" id="5089701at2759"/>
<comment type="subcellular location">
    <subcellularLocation>
        <location evidence="1">Nucleus</location>
    </subcellularLocation>
</comment>
<evidence type="ECO:0000256" key="2">
    <source>
        <dbReference type="ARBA" id="ARBA00023242"/>
    </source>
</evidence>
<reference evidence="3" key="1">
    <citation type="submission" date="2022-11" db="EMBL/GenBank/DDBJ databases">
        <authorList>
            <person name="Petersen C."/>
        </authorList>
    </citation>
    <scope>NUCLEOTIDE SEQUENCE</scope>
    <source>
        <strain evidence="3">IBT 30069</strain>
    </source>
</reference>
<dbReference type="Pfam" id="PF11951">
    <property type="entry name" value="Fungal_trans_2"/>
    <property type="match status" value="1"/>
</dbReference>
<evidence type="ECO:0000313" key="4">
    <source>
        <dbReference type="Proteomes" id="UP001149165"/>
    </source>
</evidence>
<name>A0A9W9ESU2_9EURO</name>
<comment type="caution">
    <text evidence="3">The sequence shown here is derived from an EMBL/GenBank/DDBJ whole genome shotgun (WGS) entry which is preliminary data.</text>
</comment>
<dbReference type="Proteomes" id="UP001149165">
    <property type="component" value="Unassembled WGS sequence"/>
</dbReference>
<organism evidence="3 4">
    <name type="scientific">Penicillium angulare</name>
    <dbReference type="NCBI Taxonomy" id="116970"/>
    <lineage>
        <taxon>Eukaryota</taxon>
        <taxon>Fungi</taxon>
        <taxon>Dikarya</taxon>
        <taxon>Ascomycota</taxon>
        <taxon>Pezizomycotina</taxon>
        <taxon>Eurotiomycetes</taxon>
        <taxon>Eurotiomycetidae</taxon>
        <taxon>Eurotiales</taxon>
        <taxon>Aspergillaceae</taxon>
        <taxon>Penicillium</taxon>
    </lineage>
</organism>
<protein>
    <submittedName>
        <fullName evidence="3">Uncharacterized protein</fullName>
    </submittedName>
</protein>
<reference evidence="3" key="2">
    <citation type="journal article" date="2023" name="IMA Fungus">
        <title>Comparative genomic study of the Penicillium genus elucidates a diverse pangenome and 15 lateral gene transfer events.</title>
        <authorList>
            <person name="Petersen C."/>
            <person name="Sorensen T."/>
            <person name="Nielsen M.R."/>
            <person name="Sondergaard T.E."/>
            <person name="Sorensen J.L."/>
            <person name="Fitzpatrick D.A."/>
            <person name="Frisvad J.C."/>
            <person name="Nielsen K.L."/>
        </authorList>
    </citation>
    <scope>NUCLEOTIDE SEQUENCE</scope>
    <source>
        <strain evidence="3">IBT 30069</strain>
    </source>
</reference>
<proteinExistence type="predicted"/>
<gene>
    <name evidence="3" type="ORF">N7456_010820</name>
</gene>
<keyword evidence="2" id="KW-0539">Nucleus</keyword>
<accession>A0A9W9ESU2</accession>
<dbReference type="PANTHER" id="PTHR37534:SF46">
    <property type="entry name" value="ZN(II)2CYS6 TRANSCRIPTION FACTOR (EUROFUNG)"/>
    <property type="match status" value="1"/>
</dbReference>
<sequence>MGTALNKGLVSGSVDASLDEIEAKSATSLLPRGDITIGPFSVLNFSQSSSSGLGVAPIDDSTDRATDQIQEGIFSDSIHSYHTPLPPGELPAFEDDLLQWTDIFGLNDNLFGITSNVSAASRNFHDQAPHSQWLTSENEIYSTSLPMGLDLFQNMSGAHSESAEQATSVLHPQTTMASPATTLDTLDILNHASFLLKTFQKDVVAQLTVVPLGIKTPWHIMNIPCAILTLADLTVMESQDVTHARQANLFSLLSCSATYLSVKQSSGYGEEISRTHWQQIASRSYQEAKTHMGISLSEEIDGRNKAKYKDQLMAVCAVIESAVNNVYALISSIFELSTNKKSKIFLGKHHDVRLWMMGAERILRLRGLVKSKTSHKARLLINVYSWLRIIGESTYMLHDFGPSKQFLDALSHQIRSCGPPRKIGGLSTTERNVHLDDFLDLEHSDDDLNIDEPKDRNRDIPDIHLHDSRKSADTLSKQAYGLSETWLSLVSQTIRLANVLEKLHSAQDTGIQVESNIWNFLHKRTNRLENVIHSYSTKNNHPDSSEWPTIPYNQILRAFNASLVILFYRRVRKVHPGILQGHVDSIINAYMAVHATSSEVEHTGPGTLWPLFLAGCEASSKERRESILRLVDLSKKRCGLSPVDLAENIMTEVWSRQDDHLKDNRREPFPTWMDVLKERKLWPLFC</sequence>
<dbReference type="GO" id="GO:0005634">
    <property type="term" value="C:nucleus"/>
    <property type="evidence" value="ECO:0007669"/>
    <property type="project" value="UniProtKB-SubCell"/>
</dbReference>
<keyword evidence="4" id="KW-1185">Reference proteome</keyword>
<dbReference type="EMBL" id="JAPQKH010000007">
    <property type="protein sequence ID" value="KAJ5087204.1"/>
    <property type="molecule type" value="Genomic_DNA"/>
</dbReference>
<evidence type="ECO:0000256" key="1">
    <source>
        <dbReference type="ARBA" id="ARBA00004123"/>
    </source>
</evidence>
<evidence type="ECO:0000313" key="3">
    <source>
        <dbReference type="EMBL" id="KAJ5087204.1"/>
    </source>
</evidence>
<dbReference type="PANTHER" id="PTHR37534">
    <property type="entry name" value="TRANSCRIPTIONAL ACTIVATOR PROTEIN UGA3"/>
    <property type="match status" value="1"/>
</dbReference>
<dbReference type="InterPro" id="IPR021858">
    <property type="entry name" value="Fun_TF"/>
</dbReference>